<dbReference type="Proteomes" id="UP000430692">
    <property type="component" value="Unassembled WGS sequence"/>
</dbReference>
<evidence type="ECO:0000313" key="1">
    <source>
        <dbReference type="EMBL" id="MXQ54272.1"/>
    </source>
</evidence>
<name>A0A6I4W1X1_9BACL</name>
<dbReference type="InterPro" id="IPR052922">
    <property type="entry name" value="Cytidylate_Kinase-2"/>
</dbReference>
<keyword evidence="2" id="KW-1185">Reference proteome</keyword>
<dbReference type="SUPFAM" id="SSF52540">
    <property type="entry name" value="P-loop containing nucleoside triphosphate hydrolases"/>
    <property type="match status" value="1"/>
</dbReference>
<dbReference type="RefSeq" id="WP_160801625.1">
    <property type="nucleotide sequence ID" value="NZ_WUUL01000006.1"/>
</dbReference>
<organism evidence="1 2">
    <name type="scientific">Shimazuella alba</name>
    <dbReference type="NCBI Taxonomy" id="2690964"/>
    <lineage>
        <taxon>Bacteria</taxon>
        <taxon>Bacillati</taxon>
        <taxon>Bacillota</taxon>
        <taxon>Bacilli</taxon>
        <taxon>Bacillales</taxon>
        <taxon>Thermoactinomycetaceae</taxon>
        <taxon>Shimazuella</taxon>
    </lineage>
</organism>
<evidence type="ECO:0000313" key="2">
    <source>
        <dbReference type="Proteomes" id="UP000430692"/>
    </source>
</evidence>
<accession>A0A6I4W1X1</accession>
<dbReference type="EMBL" id="WUUL01000006">
    <property type="protein sequence ID" value="MXQ54272.1"/>
    <property type="molecule type" value="Genomic_DNA"/>
</dbReference>
<dbReference type="PANTHER" id="PTHR37816">
    <property type="entry name" value="YALI0E33011P"/>
    <property type="match status" value="1"/>
</dbReference>
<comment type="caution">
    <text evidence="1">The sequence shown here is derived from an EMBL/GenBank/DDBJ whole genome shotgun (WGS) entry which is preliminary data.</text>
</comment>
<dbReference type="Gene3D" id="3.40.50.300">
    <property type="entry name" value="P-loop containing nucleotide triphosphate hydrolases"/>
    <property type="match status" value="1"/>
</dbReference>
<protein>
    <submittedName>
        <fullName evidence="1">DNA topology modulation protein</fullName>
    </submittedName>
</protein>
<proteinExistence type="predicted"/>
<reference evidence="1 2" key="1">
    <citation type="submission" date="2019-12" db="EMBL/GenBank/DDBJ databases">
        <title>Whole-genome analyses of novel actinobacteria.</title>
        <authorList>
            <person name="Sahin N."/>
            <person name="Saygin H."/>
        </authorList>
    </citation>
    <scope>NUCLEOTIDE SEQUENCE [LARGE SCALE GENOMIC DNA]</scope>
    <source>
        <strain evidence="1 2">KC615</strain>
    </source>
</reference>
<dbReference type="AlphaFoldDB" id="A0A6I4W1X1"/>
<dbReference type="InterPro" id="IPR027417">
    <property type="entry name" value="P-loop_NTPase"/>
</dbReference>
<sequence>MRKICIMGSPGSGKSTLAKKIGQVLDIEVIHLDKLFWQPGWISVSQEDFKEAQQRHLVKDQWIIDGTYSSVWQPRLEKADTIIFLDFPKWICLYRVFQRYWKNRNQTRSDMGNGCPEKIDMEFFQFIWNYPKGKRLKILQALQENEEKQIVILQNSKQVSHFLATLRKKMIHLNSPSLSEKRLC</sequence>
<dbReference type="NCBIfam" id="NF005994">
    <property type="entry name" value="PRK08118.1"/>
    <property type="match status" value="1"/>
</dbReference>
<dbReference type="PANTHER" id="PTHR37816:SF3">
    <property type="entry name" value="MODULATES DNA TOPOLOGY"/>
    <property type="match status" value="1"/>
</dbReference>
<gene>
    <name evidence="1" type="ORF">GSM42_11215</name>
</gene>